<dbReference type="EMBL" id="JANBVO010000030">
    <property type="protein sequence ID" value="KAJ9138347.1"/>
    <property type="molecule type" value="Genomic_DNA"/>
</dbReference>
<dbReference type="InterPro" id="IPR036291">
    <property type="entry name" value="NAD(P)-bd_dom_sf"/>
</dbReference>
<dbReference type="InterPro" id="IPR011032">
    <property type="entry name" value="GroES-like_sf"/>
</dbReference>
<dbReference type="SUPFAM" id="SSF51735">
    <property type="entry name" value="NAD(P)-binding Rossmann-fold domains"/>
    <property type="match status" value="1"/>
</dbReference>
<sequence>MKGARITAWGSPPEYIDVPDLPPPSASEIQLKMLAVGVPRVVQARAAGTHYSSKKASLPFDPSVDGIGLDEATGSMYYVATGPGSSVSLLNERANIAKTQLVKLETGVDPVSVAALVNPVASSWLALQGRAVGGCKGRTVMILGVTSASGRAAVAVAKSLGAARVVGMGRKEDALTEVQGVDTRLVIQEPFLLPSDLGPVDIILDYVGGRAGVGAMAAAEVASGENLQYIHIGDLAGEDSIVVPSSLLNGKPVRIMGSGIGSWSTQKMKEETPGLIAATAKMQRPSDVFAVNLAHVQAIWNTEDARKKRLVLTL</sequence>
<dbReference type="InterPro" id="IPR051397">
    <property type="entry name" value="Zn-ADH-like_protein"/>
</dbReference>
<evidence type="ECO:0000313" key="2">
    <source>
        <dbReference type="Proteomes" id="UP001174694"/>
    </source>
</evidence>
<gene>
    <name evidence="1" type="ORF">NKR23_g8477</name>
</gene>
<dbReference type="Gene3D" id="3.90.180.10">
    <property type="entry name" value="Medium-chain alcohol dehydrogenases, catalytic domain"/>
    <property type="match status" value="1"/>
</dbReference>
<dbReference type="Proteomes" id="UP001174694">
    <property type="component" value="Unassembled WGS sequence"/>
</dbReference>
<dbReference type="PANTHER" id="PTHR43677:SF11">
    <property type="entry name" value="ZINC-CONTAINING ALCOHOL DEHYDROGENASE"/>
    <property type="match status" value="1"/>
</dbReference>
<proteinExistence type="predicted"/>
<dbReference type="GO" id="GO:0016491">
    <property type="term" value="F:oxidoreductase activity"/>
    <property type="evidence" value="ECO:0007669"/>
    <property type="project" value="TreeGrafter"/>
</dbReference>
<organism evidence="1 2">
    <name type="scientific">Pleurostoma richardsiae</name>
    <dbReference type="NCBI Taxonomy" id="41990"/>
    <lineage>
        <taxon>Eukaryota</taxon>
        <taxon>Fungi</taxon>
        <taxon>Dikarya</taxon>
        <taxon>Ascomycota</taxon>
        <taxon>Pezizomycotina</taxon>
        <taxon>Sordariomycetes</taxon>
        <taxon>Sordariomycetidae</taxon>
        <taxon>Calosphaeriales</taxon>
        <taxon>Pleurostomataceae</taxon>
        <taxon>Pleurostoma</taxon>
    </lineage>
</organism>
<accession>A0AA38REV8</accession>
<name>A0AA38REV8_9PEZI</name>
<dbReference type="PANTHER" id="PTHR43677">
    <property type="entry name" value="SHORT-CHAIN DEHYDROGENASE/REDUCTASE"/>
    <property type="match status" value="1"/>
</dbReference>
<reference evidence="1" key="1">
    <citation type="submission" date="2022-07" db="EMBL/GenBank/DDBJ databases">
        <title>Fungi with potential for degradation of polypropylene.</title>
        <authorList>
            <person name="Gostincar C."/>
        </authorList>
    </citation>
    <scope>NUCLEOTIDE SEQUENCE</scope>
    <source>
        <strain evidence="1">EXF-13308</strain>
    </source>
</reference>
<dbReference type="SUPFAM" id="SSF50129">
    <property type="entry name" value="GroES-like"/>
    <property type="match status" value="1"/>
</dbReference>
<keyword evidence="2" id="KW-1185">Reference proteome</keyword>
<dbReference type="Gene3D" id="3.40.50.720">
    <property type="entry name" value="NAD(P)-binding Rossmann-like Domain"/>
    <property type="match status" value="1"/>
</dbReference>
<evidence type="ECO:0000313" key="1">
    <source>
        <dbReference type="EMBL" id="KAJ9138347.1"/>
    </source>
</evidence>
<dbReference type="AlphaFoldDB" id="A0AA38REV8"/>
<comment type="caution">
    <text evidence="1">The sequence shown here is derived from an EMBL/GenBank/DDBJ whole genome shotgun (WGS) entry which is preliminary data.</text>
</comment>
<protein>
    <submittedName>
        <fullName evidence="1">NAD(P)-binding protein</fullName>
    </submittedName>
</protein>